<feature type="region of interest" description="Disordered" evidence="2">
    <location>
        <begin position="781"/>
        <end position="801"/>
    </location>
</feature>
<dbReference type="AlphaFoldDB" id="A0A091CTC2"/>
<dbReference type="Pfam" id="PF08327">
    <property type="entry name" value="AHSA1"/>
    <property type="match status" value="1"/>
</dbReference>
<dbReference type="eggNOG" id="ENOG502QRE4">
    <property type="taxonomic scope" value="Eukaryota"/>
</dbReference>
<dbReference type="InterPro" id="IPR013538">
    <property type="entry name" value="ASHA1/2-like_C"/>
</dbReference>
<dbReference type="GO" id="GO:0001671">
    <property type="term" value="F:ATPase activator activity"/>
    <property type="evidence" value="ECO:0007669"/>
    <property type="project" value="InterPro"/>
</dbReference>
<dbReference type="InterPro" id="IPR021777">
    <property type="entry name" value="SANBR_BTB"/>
</dbReference>
<keyword evidence="5" id="KW-1185">Reference proteome</keyword>
<dbReference type="SMART" id="SM01000">
    <property type="entry name" value="Aha1_N"/>
    <property type="match status" value="1"/>
</dbReference>
<dbReference type="STRING" id="885580.ENSFDAP00000019574"/>
<dbReference type="InterPro" id="IPR027813">
    <property type="entry name" value="DUF4642"/>
</dbReference>
<feature type="compositionally biased region" description="Polar residues" evidence="2">
    <location>
        <begin position="117"/>
        <end position="134"/>
    </location>
</feature>
<dbReference type="InterPro" id="IPR045902">
    <property type="entry name" value="SANBR-like"/>
</dbReference>
<dbReference type="InterPro" id="IPR023393">
    <property type="entry name" value="START-like_dom_sf"/>
</dbReference>
<feature type="compositionally biased region" description="Acidic residues" evidence="2">
    <location>
        <begin position="557"/>
        <end position="576"/>
    </location>
</feature>
<reference evidence="4 5" key="1">
    <citation type="submission" date="2013-11" db="EMBL/GenBank/DDBJ databases">
        <title>The Damaraland mole rat (Fukomys damarensis) genome and evolution of African mole rats.</title>
        <authorList>
            <person name="Gladyshev V.N."/>
            <person name="Fang X."/>
        </authorList>
    </citation>
    <scope>NUCLEOTIDE SEQUENCE [LARGE SCALE GENOMIC DNA]</scope>
    <source>
        <tissue evidence="4">Liver</tissue>
    </source>
</reference>
<evidence type="ECO:0000313" key="5">
    <source>
        <dbReference type="Proteomes" id="UP000028990"/>
    </source>
</evidence>
<dbReference type="Proteomes" id="UP000028990">
    <property type="component" value="Unassembled WGS sequence"/>
</dbReference>
<evidence type="ECO:0000256" key="1">
    <source>
        <dbReference type="ARBA" id="ARBA00006817"/>
    </source>
</evidence>
<dbReference type="Gene3D" id="3.30.710.10">
    <property type="entry name" value="Potassium Channel Kv1.1, Chain A"/>
    <property type="match status" value="1"/>
</dbReference>
<evidence type="ECO:0000259" key="3">
    <source>
        <dbReference type="SMART" id="SM01000"/>
    </source>
</evidence>
<dbReference type="PANTHER" id="PTHR20946:SF0">
    <property type="entry name" value="SANT AND BTB DOMAIN REGULATOR OF CLASS SWITCH RECOMBINATION"/>
    <property type="match status" value="1"/>
</dbReference>
<organism evidence="4 5">
    <name type="scientific">Fukomys damarensis</name>
    <name type="common">Damaraland mole rat</name>
    <name type="synonym">Cryptomys damarensis</name>
    <dbReference type="NCBI Taxonomy" id="885580"/>
    <lineage>
        <taxon>Eukaryota</taxon>
        <taxon>Metazoa</taxon>
        <taxon>Chordata</taxon>
        <taxon>Craniata</taxon>
        <taxon>Vertebrata</taxon>
        <taxon>Euteleostomi</taxon>
        <taxon>Mammalia</taxon>
        <taxon>Eutheria</taxon>
        <taxon>Euarchontoglires</taxon>
        <taxon>Glires</taxon>
        <taxon>Rodentia</taxon>
        <taxon>Hystricomorpha</taxon>
        <taxon>Bathyergidae</taxon>
        <taxon>Fukomys</taxon>
    </lineage>
</organism>
<dbReference type="Pfam" id="PF15484">
    <property type="entry name" value="DUF4642"/>
    <property type="match status" value="1"/>
</dbReference>
<feature type="compositionally biased region" description="Basic and acidic residues" evidence="2">
    <location>
        <begin position="840"/>
        <end position="853"/>
    </location>
</feature>
<proteinExistence type="inferred from homology"/>
<feature type="compositionally biased region" description="Basic residues" evidence="2">
    <location>
        <begin position="580"/>
        <end position="595"/>
    </location>
</feature>
<evidence type="ECO:0000313" key="4">
    <source>
        <dbReference type="EMBL" id="KFO21178.1"/>
    </source>
</evidence>
<dbReference type="SUPFAM" id="SSF55961">
    <property type="entry name" value="Bet v1-like"/>
    <property type="match status" value="1"/>
</dbReference>
<feature type="region of interest" description="Disordered" evidence="2">
    <location>
        <begin position="116"/>
        <end position="142"/>
    </location>
</feature>
<protein>
    <recommendedName>
        <fullName evidence="3">Activator of Hsp90 ATPase AHSA1-like N-terminal domain-containing protein</fullName>
    </recommendedName>
</protein>
<evidence type="ECO:0000256" key="2">
    <source>
        <dbReference type="SAM" id="MobiDB-lite"/>
    </source>
</evidence>
<dbReference type="EMBL" id="KN124472">
    <property type="protein sequence ID" value="KFO21178.1"/>
    <property type="molecule type" value="Genomic_DNA"/>
</dbReference>
<sequence length="1161" mass="130914">MSRGYSENNNFLNNNNQMVLDMILCPLIGIPQTINWESVARLVPGLTPKECAKRFDELKSSGSSPVDNQYNPLMAAGESPVETLATYIKSSLLDTQGDFQETPVGQDAVSKTGRHSIASTRNCSSESENCTTHNGGEKTEESEGPNMVIHVCDEGKNLKEDFICPRDLLISEMKYFAEYLSMDAQRWEEVDISVHCDVHIFNWLIKYVKRNTKENKDCEMPTLEPGNVISILISSEFLKMDSLVEQCIQYCHKNMNAIVATPCNMNCINANLLTRIADLFTHNEVDDLKDKKDKFRSKLFCKKIERLFDPEYLNPDSRSNAATLYRCCLCKKLLTKETERRISCIPGKINVDQHGNIIYIHIRDKTWDVHEYLNSLFEELKSWRDVYWRLWGTVNWLTCSRCFQAFLCIEFSHCQYHSEMVVYPTAASSLTAAGTGIYPCCNKKVLRFDPTQLTKGCQVRDHMAAIHNEGEGGDLLTCPKARTLDDLQKHKDVIVVPFSKDTVSGPVVGSCDEKGPECDALLEPHTSWGPQTGELNAFLSLKNWTLQLKQQSLFSEEEEYTTGSEVTEDEVGDEEEVSKKQRKKEKPKKFTKQPKKQISSPCAQKKEKSLEKSASRDVSPFIVSMQKNKWDATRSLRFNQDAQREDDQRRMSEITGHLIKMRLGDLDRVKSKEAKEFAGGIYSRLEAQIKASVPVSTRQISSEKNTSFQDKKDEVTEKIPCIDANGGEDCSPANEEADETGDQEKVLMQIRGSNAPVRPGILVQRQNKVVTSLGNIEGMEAEKEDKMKDRQRPEDAGEVNQEEPLKHVKAAVLRRIAVWAVEGGLRGKEASGHQGPLGRPYKDPSSKRTERDATNWSKGKLRELLVGIVVESEAGRCETSALKQVDGEASCSNRKGKLIFFYEWNIKLGWKGTVKECGAKHKGLIEIPDLSEENEVDDTEVNVSKKKGDGEILKDLMKTAGTAKVREALGDYLKALKTEFTMGMILPTEALTNQELTVKRKLSENTLQIQASSPVALGVKIPTVALPMTELFDTTVEQLYSIFTVKDLVQKFSKSSAVLEAEKGGKFQMFDGTITGEYIELSINRKIVMKWRYKNWPEGSCFSSKHYATVALSFVPTLGQTELKLDCKGVPIYKEENMKFCWQKLHFEEIKGLLHLITLNG</sequence>
<dbReference type="Pfam" id="PF09229">
    <property type="entry name" value="Aha1_N"/>
    <property type="match status" value="1"/>
</dbReference>
<feature type="domain" description="Activator of Hsp90 ATPase AHSA1-like N-terminal" evidence="3">
    <location>
        <begin position="850"/>
        <end position="984"/>
    </location>
</feature>
<dbReference type="Gene3D" id="3.15.10.20">
    <property type="entry name" value="Activator of Hsp90 ATPase Aha1, N-terminal domain"/>
    <property type="match status" value="1"/>
</dbReference>
<dbReference type="InterPro" id="IPR015310">
    <property type="entry name" value="AHSA1-like_N"/>
</dbReference>
<gene>
    <name evidence="4" type="ORF">H920_17531</name>
</gene>
<feature type="region of interest" description="Disordered" evidence="2">
    <location>
        <begin position="722"/>
        <end position="741"/>
    </location>
</feature>
<feature type="region of interest" description="Disordered" evidence="2">
    <location>
        <begin position="693"/>
        <end position="716"/>
    </location>
</feature>
<dbReference type="Pfam" id="PF11822">
    <property type="entry name" value="BTB_SANBR"/>
    <property type="match status" value="1"/>
</dbReference>
<dbReference type="InterPro" id="IPR011333">
    <property type="entry name" value="SKP1/BTB/POZ_sf"/>
</dbReference>
<dbReference type="CDD" id="cd14733">
    <property type="entry name" value="BACK"/>
    <property type="match status" value="1"/>
</dbReference>
<feature type="region of interest" description="Disordered" evidence="2">
    <location>
        <begin position="557"/>
        <end position="616"/>
    </location>
</feature>
<feature type="compositionally biased region" description="Basic and acidic residues" evidence="2">
    <location>
        <begin position="604"/>
        <end position="615"/>
    </location>
</feature>
<dbReference type="GO" id="GO:0051087">
    <property type="term" value="F:protein-folding chaperone binding"/>
    <property type="evidence" value="ECO:0007669"/>
    <property type="project" value="InterPro"/>
</dbReference>
<comment type="similarity">
    <text evidence="1">Belongs to the AHA1 family.</text>
</comment>
<dbReference type="PANTHER" id="PTHR20946">
    <property type="entry name" value="SANT AND BTB DOMAIN REGULATOR OF CLASS SWITCH RECOMBINATION"/>
    <property type="match status" value="1"/>
</dbReference>
<dbReference type="SUPFAM" id="SSF103111">
    <property type="entry name" value="Activator of Hsp90 ATPase, Aha1"/>
    <property type="match status" value="1"/>
</dbReference>
<dbReference type="Gene3D" id="3.30.530.20">
    <property type="match status" value="1"/>
</dbReference>
<accession>A0A091CTC2</accession>
<feature type="region of interest" description="Disordered" evidence="2">
    <location>
        <begin position="827"/>
        <end position="854"/>
    </location>
</feature>
<dbReference type="InterPro" id="IPR036338">
    <property type="entry name" value="Aha1"/>
</dbReference>
<name>A0A091CTC2_FUKDA</name>
<feature type="compositionally biased region" description="Polar residues" evidence="2">
    <location>
        <begin position="694"/>
        <end position="708"/>
    </location>
</feature>
<feature type="compositionally biased region" description="Basic and acidic residues" evidence="2">
    <location>
        <begin position="781"/>
        <end position="795"/>
    </location>
</feature>
<dbReference type="CDD" id="cd08892">
    <property type="entry name" value="SRPBCC_Aha1"/>
    <property type="match status" value="1"/>
</dbReference>